<dbReference type="Proteomes" id="UP001472866">
    <property type="component" value="Chromosome 11"/>
</dbReference>
<accession>A0AAX4PG84</accession>
<feature type="signal peptide" evidence="1">
    <location>
        <begin position="1"/>
        <end position="19"/>
    </location>
</feature>
<protein>
    <submittedName>
        <fullName evidence="2">Uncharacterized protein</fullName>
    </submittedName>
</protein>
<name>A0AAX4PG84_9CHLO</name>
<keyword evidence="1" id="KW-0732">Signal</keyword>
<sequence length="448" mass="50259">MTMAKAYVSVVLVALVASAAVMFGLPREDLPVHMLGHECTHTPNLITEAQGDELMRVAKDIGEFQTNTRSAVVKSVTYEHIGEAQPLGPDGCPHPLLVPNLNRTNCIFPGRVDVGKHFLAYGGVGALKQNIKDMTSRVLTFGRFVYNLDEYPIMRELFEAPEFQKSAKRICPKHQQTLDPLQFNIIINIPGQSVALHIDSVHFWGANRFRFPEWLLAAMSFSGMWGDKFVHQVQTVGYFHRWTDETKQSGASGGSANFTGHSGGDYVFYDTNGKPQRHPPSPLGAISLDGTKVVHAADTYYSHITPPRIDKSKLTSIKWDGGRQRWLLISGGQELASYATDDLRLSIVYRARCFESEEARTKFHNLGEEDKLSLDEILAKFREDLQKRGKLTAEEAAEDDRLLLGLRILDTYIRYPLPEDRLAIPVNYCAAQMFAPAWFDPLFTALRC</sequence>
<dbReference type="AlphaFoldDB" id="A0AAX4PG84"/>
<reference evidence="2 3" key="1">
    <citation type="submission" date="2024-03" db="EMBL/GenBank/DDBJ databases">
        <title>Complete genome sequence of the green alga Chloropicon roscoffensis RCC1871.</title>
        <authorList>
            <person name="Lemieux C."/>
            <person name="Pombert J.-F."/>
            <person name="Otis C."/>
            <person name="Turmel M."/>
        </authorList>
    </citation>
    <scope>NUCLEOTIDE SEQUENCE [LARGE SCALE GENOMIC DNA]</scope>
    <source>
        <strain evidence="2 3">RCC1871</strain>
    </source>
</reference>
<gene>
    <name evidence="2" type="ORF">HKI87_11g65050</name>
</gene>
<feature type="chain" id="PRO_5043691059" evidence="1">
    <location>
        <begin position="20"/>
        <end position="448"/>
    </location>
</feature>
<evidence type="ECO:0000313" key="3">
    <source>
        <dbReference type="Proteomes" id="UP001472866"/>
    </source>
</evidence>
<keyword evidence="3" id="KW-1185">Reference proteome</keyword>
<evidence type="ECO:0000313" key="2">
    <source>
        <dbReference type="EMBL" id="WZN64948.1"/>
    </source>
</evidence>
<dbReference type="EMBL" id="CP151511">
    <property type="protein sequence ID" value="WZN64948.1"/>
    <property type="molecule type" value="Genomic_DNA"/>
</dbReference>
<evidence type="ECO:0000256" key="1">
    <source>
        <dbReference type="SAM" id="SignalP"/>
    </source>
</evidence>
<proteinExistence type="predicted"/>
<organism evidence="2 3">
    <name type="scientific">Chloropicon roscoffensis</name>
    <dbReference type="NCBI Taxonomy" id="1461544"/>
    <lineage>
        <taxon>Eukaryota</taxon>
        <taxon>Viridiplantae</taxon>
        <taxon>Chlorophyta</taxon>
        <taxon>Chloropicophyceae</taxon>
        <taxon>Chloropicales</taxon>
        <taxon>Chloropicaceae</taxon>
        <taxon>Chloropicon</taxon>
    </lineage>
</organism>